<evidence type="ECO:0000256" key="1">
    <source>
        <dbReference type="ARBA" id="ARBA00004459"/>
    </source>
</evidence>
<keyword evidence="9" id="KW-0564">Palmitate</keyword>
<evidence type="ECO:0000256" key="8">
    <source>
        <dbReference type="ARBA" id="ARBA00023136"/>
    </source>
</evidence>
<keyword evidence="11" id="KW-0998">Cell outer membrane</keyword>
<dbReference type="RefSeq" id="WP_012348497.1">
    <property type="nucleotide sequence ID" value="NC_010524.1"/>
</dbReference>
<dbReference type="HOGENOM" id="CLU_092816_4_0_4"/>
<evidence type="ECO:0000256" key="4">
    <source>
        <dbReference type="ARBA" id="ARBA00016202"/>
    </source>
</evidence>
<keyword evidence="5" id="KW-0813">Transport</keyword>
<evidence type="ECO:0000256" key="5">
    <source>
        <dbReference type="ARBA" id="ARBA00022448"/>
    </source>
</evidence>
<dbReference type="eggNOG" id="COG3017">
    <property type="taxonomic scope" value="Bacteria"/>
</dbReference>
<keyword evidence="10" id="KW-0143">Chaperone</keyword>
<dbReference type="KEGG" id="lch:Lcho_3496"/>
<keyword evidence="7" id="KW-0653">Protein transport</keyword>
<dbReference type="InterPro" id="IPR029046">
    <property type="entry name" value="LolA/LolB/LppX"/>
</dbReference>
<name>B1Y3P7_LEPCP</name>
<dbReference type="EMBL" id="CP001013">
    <property type="protein sequence ID" value="ACB35750.1"/>
    <property type="molecule type" value="Genomic_DNA"/>
</dbReference>
<dbReference type="Gene3D" id="2.50.20.10">
    <property type="entry name" value="Lipoprotein localisation LolA/LolB/LppX"/>
    <property type="match status" value="1"/>
</dbReference>
<keyword evidence="14" id="KW-1185">Reference proteome</keyword>
<evidence type="ECO:0000256" key="3">
    <source>
        <dbReference type="ARBA" id="ARBA00011245"/>
    </source>
</evidence>
<dbReference type="InterPro" id="IPR004565">
    <property type="entry name" value="OM_lipoprot_LolB"/>
</dbReference>
<dbReference type="GO" id="GO:0009279">
    <property type="term" value="C:cell outer membrane"/>
    <property type="evidence" value="ECO:0007669"/>
    <property type="project" value="UniProtKB-SubCell"/>
</dbReference>
<dbReference type="Proteomes" id="UP000001693">
    <property type="component" value="Chromosome"/>
</dbReference>
<accession>B1Y3P7</accession>
<keyword evidence="6" id="KW-0732">Signal</keyword>
<comment type="subcellular location">
    <subcellularLocation>
        <location evidence="1">Cell outer membrane</location>
        <topology evidence="1">Lipid-anchor</topology>
    </subcellularLocation>
</comment>
<evidence type="ECO:0000256" key="2">
    <source>
        <dbReference type="ARBA" id="ARBA00009696"/>
    </source>
</evidence>
<gene>
    <name evidence="13" type="ordered locus">Lcho_3496</name>
</gene>
<comment type="similarity">
    <text evidence="2">Belongs to the LolB family.</text>
</comment>
<evidence type="ECO:0000256" key="9">
    <source>
        <dbReference type="ARBA" id="ARBA00023139"/>
    </source>
</evidence>
<dbReference type="GO" id="GO:0015031">
    <property type="term" value="P:protein transport"/>
    <property type="evidence" value="ECO:0007669"/>
    <property type="project" value="UniProtKB-KW"/>
</dbReference>
<comment type="subunit">
    <text evidence="3">Monomer.</text>
</comment>
<evidence type="ECO:0000256" key="12">
    <source>
        <dbReference type="ARBA" id="ARBA00023288"/>
    </source>
</evidence>
<dbReference type="OrthoDB" id="5296388at2"/>
<sequence>MSAPGSINREAPARPIRSAAQKLARATLLAAALCGLTACQSLTPSTPVAGAQFAGRLGVKVDGDEQRSFSASFELRGDAHHGWMALSNPLGTQIGRAEWAPRQSVRLLGSDGLRQYDSLDAMAEDLMGQALPIAALFDWLDGRPWSAAAHSPLADAGRVGFRQLGWDVQLERQQDGLIVAVREQPSPRVTVRAKLDTP</sequence>
<evidence type="ECO:0000256" key="10">
    <source>
        <dbReference type="ARBA" id="ARBA00023186"/>
    </source>
</evidence>
<keyword evidence="8" id="KW-0472">Membrane</keyword>
<evidence type="ECO:0000313" key="14">
    <source>
        <dbReference type="Proteomes" id="UP000001693"/>
    </source>
</evidence>
<organism evidence="13 14">
    <name type="scientific">Leptothrix cholodnii (strain ATCC 51168 / LMG 8142 / SP-6)</name>
    <name type="common">Leptothrix discophora (strain SP-6)</name>
    <dbReference type="NCBI Taxonomy" id="395495"/>
    <lineage>
        <taxon>Bacteria</taxon>
        <taxon>Pseudomonadati</taxon>
        <taxon>Pseudomonadota</taxon>
        <taxon>Betaproteobacteria</taxon>
        <taxon>Burkholderiales</taxon>
        <taxon>Sphaerotilaceae</taxon>
        <taxon>Leptothrix</taxon>
    </lineage>
</organism>
<evidence type="ECO:0000313" key="13">
    <source>
        <dbReference type="EMBL" id="ACB35750.1"/>
    </source>
</evidence>
<dbReference type="AlphaFoldDB" id="B1Y3P7"/>
<evidence type="ECO:0000256" key="7">
    <source>
        <dbReference type="ARBA" id="ARBA00022927"/>
    </source>
</evidence>
<protein>
    <recommendedName>
        <fullName evidence="4">Outer-membrane lipoprotein LolB</fullName>
    </recommendedName>
</protein>
<proteinExistence type="inferred from homology"/>
<dbReference type="SUPFAM" id="SSF89392">
    <property type="entry name" value="Prokaryotic lipoproteins and lipoprotein localization factors"/>
    <property type="match status" value="1"/>
</dbReference>
<dbReference type="Pfam" id="PF03550">
    <property type="entry name" value="LolB"/>
    <property type="match status" value="1"/>
</dbReference>
<dbReference type="STRING" id="395495.Lcho_3496"/>
<reference evidence="13 14" key="1">
    <citation type="submission" date="2008-03" db="EMBL/GenBank/DDBJ databases">
        <title>Complete sequence of Leptothrix cholodnii SP-6.</title>
        <authorList>
            <consortium name="US DOE Joint Genome Institute"/>
            <person name="Copeland A."/>
            <person name="Lucas S."/>
            <person name="Lapidus A."/>
            <person name="Glavina del Rio T."/>
            <person name="Dalin E."/>
            <person name="Tice H."/>
            <person name="Bruce D."/>
            <person name="Goodwin L."/>
            <person name="Pitluck S."/>
            <person name="Chertkov O."/>
            <person name="Brettin T."/>
            <person name="Detter J.C."/>
            <person name="Han C."/>
            <person name="Kuske C.R."/>
            <person name="Schmutz J."/>
            <person name="Larimer F."/>
            <person name="Land M."/>
            <person name="Hauser L."/>
            <person name="Kyrpides N."/>
            <person name="Lykidis A."/>
            <person name="Emerson D."/>
            <person name="Richardson P."/>
        </authorList>
    </citation>
    <scope>NUCLEOTIDE SEQUENCE [LARGE SCALE GENOMIC DNA]</scope>
    <source>
        <strain evidence="14">ATCC 51168 / LMG 8142 / SP-6</strain>
    </source>
</reference>
<evidence type="ECO:0000256" key="11">
    <source>
        <dbReference type="ARBA" id="ARBA00023237"/>
    </source>
</evidence>
<keyword evidence="12" id="KW-0449">Lipoprotein</keyword>
<evidence type="ECO:0000256" key="6">
    <source>
        <dbReference type="ARBA" id="ARBA00022729"/>
    </source>
</evidence>